<accession>A0A5B0M743</accession>
<dbReference type="EMBL" id="VSWC01000170">
    <property type="protein sequence ID" value="KAA1072361.1"/>
    <property type="molecule type" value="Genomic_DNA"/>
</dbReference>
<organism evidence="1 2">
    <name type="scientific">Puccinia graminis f. sp. tritici</name>
    <dbReference type="NCBI Taxonomy" id="56615"/>
    <lineage>
        <taxon>Eukaryota</taxon>
        <taxon>Fungi</taxon>
        <taxon>Dikarya</taxon>
        <taxon>Basidiomycota</taxon>
        <taxon>Pucciniomycotina</taxon>
        <taxon>Pucciniomycetes</taxon>
        <taxon>Pucciniales</taxon>
        <taxon>Pucciniaceae</taxon>
        <taxon>Puccinia</taxon>
    </lineage>
</organism>
<proteinExistence type="predicted"/>
<name>A0A5B0M743_PUCGR</name>
<sequence length="66" mass="7587">MSRIQAPELNEKNGIDEEEALFELQSRHNINYPEGDEHASELINISDKLLETRGIDKSLLPQDLLR</sequence>
<protein>
    <submittedName>
        <fullName evidence="1">Uncharacterized protein</fullName>
    </submittedName>
</protein>
<comment type="caution">
    <text evidence="1">The sequence shown here is derived from an EMBL/GenBank/DDBJ whole genome shotgun (WGS) entry which is preliminary data.</text>
</comment>
<evidence type="ECO:0000313" key="1">
    <source>
        <dbReference type="EMBL" id="KAA1072361.1"/>
    </source>
</evidence>
<keyword evidence="2" id="KW-1185">Reference proteome</keyword>
<dbReference type="OrthoDB" id="1708823at2759"/>
<reference evidence="1 2" key="1">
    <citation type="submission" date="2019-05" db="EMBL/GenBank/DDBJ databases">
        <title>Emergence of the Ug99 lineage of the wheat stem rust pathogen through somatic hybridization.</title>
        <authorList>
            <person name="Li F."/>
            <person name="Upadhyaya N.M."/>
            <person name="Sperschneider J."/>
            <person name="Matny O."/>
            <person name="Nguyen-Phuc H."/>
            <person name="Mago R."/>
            <person name="Raley C."/>
            <person name="Miller M.E."/>
            <person name="Silverstein K.A.T."/>
            <person name="Henningsen E."/>
            <person name="Hirsch C.D."/>
            <person name="Visser B."/>
            <person name="Pretorius Z.A."/>
            <person name="Steffenson B.J."/>
            <person name="Schwessinger B."/>
            <person name="Dodds P.N."/>
            <person name="Figueroa M."/>
        </authorList>
    </citation>
    <scope>NUCLEOTIDE SEQUENCE [LARGE SCALE GENOMIC DNA]</scope>
    <source>
        <strain evidence="1">21-0</strain>
    </source>
</reference>
<gene>
    <name evidence="1" type="ORF">PGT21_033187</name>
</gene>
<evidence type="ECO:0000313" key="2">
    <source>
        <dbReference type="Proteomes" id="UP000324748"/>
    </source>
</evidence>
<dbReference type="Proteomes" id="UP000324748">
    <property type="component" value="Unassembled WGS sequence"/>
</dbReference>
<dbReference type="AlphaFoldDB" id="A0A5B0M743"/>